<reference evidence="1 2" key="1">
    <citation type="journal article" date="2019" name="PLoS Pathog.">
        <title>Genome sequence of the bovine parasite Schistosoma bovis Tanzania.</title>
        <authorList>
            <person name="Oey H."/>
            <person name="Zakrzewski M."/>
            <person name="Gobert G."/>
            <person name="Gravermann K."/>
            <person name="Stoye J."/>
            <person name="Jones M."/>
            <person name="Mcmanus D."/>
            <person name="Krause L."/>
        </authorList>
    </citation>
    <scope>NUCLEOTIDE SEQUENCE [LARGE SCALE GENOMIC DNA]</scope>
    <source>
        <strain evidence="1 2">TAN1997</strain>
    </source>
</reference>
<keyword evidence="2" id="KW-1185">Reference proteome</keyword>
<comment type="caution">
    <text evidence="1">The sequence shown here is derived from an EMBL/GenBank/DDBJ whole genome shotgun (WGS) entry which is preliminary data.</text>
</comment>
<dbReference type="AlphaFoldDB" id="A0A430Q7K2"/>
<protein>
    <submittedName>
        <fullName evidence="1">Uncharacterized protein</fullName>
    </submittedName>
</protein>
<proteinExistence type="predicted"/>
<dbReference type="EMBL" id="QMKO01002382">
    <property type="protein sequence ID" value="RTG83698.1"/>
    <property type="molecule type" value="Genomic_DNA"/>
</dbReference>
<evidence type="ECO:0000313" key="1">
    <source>
        <dbReference type="EMBL" id="RTG83698.1"/>
    </source>
</evidence>
<sequence length="47" mass="5280">MTLQGTCMLYKSGTTSFKVCYTVIVIPVSCLQHSLHSVSLLLYMLIR</sequence>
<dbReference type="Proteomes" id="UP000290809">
    <property type="component" value="Unassembled WGS sequence"/>
</dbReference>
<evidence type="ECO:0000313" key="2">
    <source>
        <dbReference type="Proteomes" id="UP000290809"/>
    </source>
</evidence>
<gene>
    <name evidence="1" type="ORF">DC041_0004716</name>
</gene>
<accession>A0A430Q7K2</accession>
<name>A0A430Q7K2_SCHBO</name>
<organism evidence="1 2">
    <name type="scientific">Schistosoma bovis</name>
    <name type="common">Blood fluke</name>
    <dbReference type="NCBI Taxonomy" id="6184"/>
    <lineage>
        <taxon>Eukaryota</taxon>
        <taxon>Metazoa</taxon>
        <taxon>Spiralia</taxon>
        <taxon>Lophotrochozoa</taxon>
        <taxon>Platyhelminthes</taxon>
        <taxon>Trematoda</taxon>
        <taxon>Digenea</taxon>
        <taxon>Strigeidida</taxon>
        <taxon>Schistosomatoidea</taxon>
        <taxon>Schistosomatidae</taxon>
        <taxon>Schistosoma</taxon>
    </lineage>
</organism>